<protein>
    <recommendedName>
        <fullName evidence="5">Nitrogen permease regulator 2</fullName>
    </recommendedName>
</protein>
<accession>A0A139IP87</accession>
<dbReference type="GO" id="GO:0010508">
    <property type="term" value="P:positive regulation of autophagy"/>
    <property type="evidence" value="ECO:0007669"/>
    <property type="project" value="TreeGrafter"/>
</dbReference>
<dbReference type="Pfam" id="PF06218">
    <property type="entry name" value="NPR2"/>
    <property type="match status" value="1"/>
</dbReference>
<keyword evidence="4" id="KW-1185">Reference proteome</keyword>
<feature type="region of interest" description="Disordered" evidence="2">
    <location>
        <begin position="380"/>
        <end position="410"/>
    </location>
</feature>
<organism evidence="3 4">
    <name type="scientific">Pseudocercospora musae</name>
    <dbReference type="NCBI Taxonomy" id="113226"/>
    <lineage>
        <taxon>Eukaryota</taxon>
        <taxon>Fungi</taxon>
        <taxon>Dikarya</taxon>
        <taxon>Ascomycota</taxon>
        <taxon>Pezizomycotina</taxon>
        <taxon>Dothideomycetes</taxon>
        <taxon>Dothideomycetidae</taxon>
        <taxon>Mycosphaerellales</taxon>
        <taxon>Mycosphaerellaceae</taxon>
        <taxon>Pseudocercospora</taxon>
    </lineage>
</organism>
<dbReference type="InterPro" id="IPR009348">
    <property type="entry name" value="NPR2-like"/>
</dbReference>
<sequence length="499" mass="56658">MLKAVFYARFHPERGPSVIHQYPNHTIRAAPGHEPLLPWSDISSYIIPPYDLCNQPLSICTNGYRIIAYPVSLEHDDYHRNRFTFNVCFVLAEDEDAHPWQQVARKTARFFTEIEWDDCMLQKEEDSVGLVWAGEEGYPTRDGGTDIGNVYGLLESILEDLNKYGETCVRIDAVHILNLRLEYPKEYAKDAPDRIRAWDVPLLVRSVPSQGEWTWDLTLVRIHDFIDGIKHVQKIAELADVELKLVKRAVKELVHHGKAILLDIFHFQAIYACTDEMVYLLGDHELQDECRRYVAISPSSKGTNASVATSSTNGAAQDGIPARGNIVHLYSFLSPGLNLSDFCLTNKDELAYIDIRRFITFGMIKGILRRIHKYALAMEPRPASPVSTRSNKQSSGSNSRKSRLPRSGDDAVRDFERAWRKAALTSGWATPPSGPHPASLGKSYKSADRVRSEEDEKLQSFLDGQHCMDQICVEMRMSEKKLLERLRSGRLGEVILFNK</sequence>
<gene>
    <name evidence="3" type="ORF">AC579_6671</name>
</gene>
<dbReference type="EMBL" id="LFZO01000033">
    <property type="protein sequence ID" value="KXT16617.1"/>
    <property type="molecule type" value="Genomic_DNA"/>
</dbReference>
<dbReference type="GO" id="GO:1904262">
    <property type="term" value="P:negative regulation of TORC1 signaling"/>
    <property type="evidence" value="ECO:0007669"/>
    <property type="project" value="TreeGrafter"/>
</dbReference>
<proteinExistence type="inferred from homology"/>
<dbReference type="OrthoDB" id="338854at2759"/>
<evidence type="ECO:0000313" key="4">
    <source>
        <dbReference type="Proteomes" id="UP000073492"/>
    </source>
</evidence>
<dbReference type="GO" id="GO:0005096">
    <property type="term" value="F:GTPase activator activity"/>
    <property type="evidence" value="ECO:0007669"/>
    <property type="project" value="TreeGrafter"/>
</dbReference>
<dbReference type="PANTHER" id="PTHR12991:SF10">
    <property type="entry name" value="GATOR COMPLEX PROTEIN NPRL2"/>
    <property type="match status" value="1"/>
</dbReference>
<dbReference type="Proteomes" id="UP000073492">
    <property type="component" value="Unassembled WGS sequence"/>
</dbReference>
<evidence type="ECO:0000313" key="3">
    <source>
        <dbReference type="EMBL" id="KXT16617.1"/>
    </source>
</evidence>
<dbReference type="GO" id="GO:0005774">
    <property type="term" value="C:vacuolar membrane"/>
    <property type="evidence" value="ECO:0007669"/>
    <property type="project" value="TreeGrafter"/>
</dbReference>
<comment type="caution">
    <text evidence="3">The sequence shown here is derived from an EMBL/GenBank/DDBJ whole genome shotgun (WGS) entry which is preliminary data.</text>
</comment>
<evidence type="ECO:0000256" key="1">
    <source>
        <dbReference type="ARBA" id="ARBA00008433"/>
    </source>
</evidence>
<dbReference type="GO" id="GO:1990130">
    <property type="term" value="C:GATOR1 complex"/>
    <property type="evidence" value="ECO:0007669"/>
    <property type="project" value="TreeGrafter"/>
</dbReference>
<dbReference type="PANTHER" id="PTHR12991">
    <property type="entry name" value="NITROGEN PERMEASE REGULATOR 2/TUMOR SUPPRESSOR CANDIDATE 4"/>
    <property type="match status" value="1"/>
</dbReference>
<name>A0A139IP87_9PEZI</name>
<dbReference type="AlphaFoldDB" id="A0A139IP87"/>
<feature type="compositionally biased region" description="Polar residues" evidence="2">
    <location>
        <begin position="385"/>
        <end position="399"/>
    </location>
</feature>
<reference evidence="3 4" key="1">
    <citation type="submission" date="2015-07" db="EMBL/GenBank/DDBJ databases">
        <title>Comparative genomics of the Sigatoka disease complex on banana suggests a link between parallel evolutionary changes in Pseudocercospora fijiensis and Pseudocercospora eumusae and increased virulence on the banana host.</title>
        <authorList>
            <person name="Chang T.-C."/>
            <person name="Salvucci A."/>
            <person name="Crous P.W."/>
            <person name="Stergiopoulos I."/>
        </authorList>
    </citation>
    <scope>NUCLEOTIDE SEQUENCE [LARGE SCALE GENOMIC DNA]</scope>
    <source>
        <strain evidence="3 4">CBS 116634</strain>
    </source>
</reference>
<comment type="similarity">
    <text evidence="1">Belongs to the NPR2 family.</text>
</comment>
<feature type="region of interest" description="Disordered" evidence="2">
    <location>
        <begin position="426"/>
        <end position="449"/>
    </location>
</feature>
<evidence type="ECO:0008006" key="5">
    <source>
        <dbReference type="Google" id="ProtNLM"/>
    </source>
</evidence>
<evidence type="ECO:0000256" key="2">
    <source>
        <dbReference type="SAM" id="MobiDB-lite"/>
    </source>
</evidence>
<dbReference type="STRING" id="113226.A0A139IP87"/>